<dbReference type="PANTHER" id="PTHR41287:SF1">
    <property type="entry name" value="PROTEIN YMFN"/>
    <property type="match status" value="1"/>
</dbReference>
<dbReference type="Proteomes" id="UP000051672">
    <property type="component" value="Unassembled WGS sequence"/>
</dbReference>
<dbReference type="InterPro" id="IPR046461">
    <property type="entry name" value="TerL_ATPase"/>
</dbReference>
<comment type="caution">
    <text evidence="3">The sequence shown here is derived from an EMBL/GenBank/DDBJ whole genome shotgun (WGS) entry which is preliminary data.</text>
</comment>
<accession>A0A0R2B0K5</accession>
<reference evidence="3 4" key="1">
    <citation type="journal article" date="2015" name="Genome Announc.">
        <title>Expanding the biotechnology potential of lactobacilli through comparative genomics of 213 strains and associated genera.</title>
        <authorList>
            <person name="Sun Z."/>
            <person name="Harris H.M."/>
            <person name="McCann A."/>
            <person name="Guo C."/>
            <person name="Argimon S."/>
            <person name="Zhang W."/>
            <person name="Yang X."/>
            <person name="Jeffery I.B."/>
            <person name="Cooney J.C."/>
            <person name="Kagawa T.F."/>
            <person name="Liu W."/>
            <person name="Song Y."/>
            <person name="Salvetti E."/>
            <person name="Wrobel A."/>
            <person name="Rasinkangas P."/>
            <person name="Parkhill J."/>
            <person name="Rea M.C."/>
            <person name="O'Sullivan O."/>
            <person name="Ritari J."/>
            <person name="Douillard F.P."/>
            <person name="Paul Ross R."/>
            <person name="Yang R."/>
            <person name="Briner A.E."/>
            <person name="Felis G.E."/>
            <person name="de Vos W.M."/>
            <person name="Barrangou R."/>
            <person name="Klaenhammer T.R."/>
            <person name="Caufield P.W."/>
            <person name="Cui Y."/>
            <person name="Zhang H."/>
            <person name="O'Toole P.W."/>
        </authorList>
    </citation>
    <scope>NUCLEOTIDE SEQUENCE [LARGE SCALE GENOMIC DNA]</scope>
    <source>
        <strain evidence="3 4">DSM 23927</strain>
    </source>
</reference>
<name>A0A0R2B0K5_9LACO</name>
<evidence type="ECO:0000313" key="3">
    <source>
        <dbReference type="EMBL" id="KRM73016.1"/>
    </source>
</evidence>
<protein>
    <submittedName>
        <fullName evidence="3">Terminase</fullName>
    </submittedName>
</protein>
<dbReference type="Gene3D" id="3.40.50.300">
    <property type="entry name" value="P-loop containing nucleotide triphosphate hydrolases"/>
    <property type="match status" value="1"/>
</dbReference>
<dbReference type="InterPro" id="IPR005021">
    <property type="entry name" value="Terminase_largesu-like"/>
</dbReference>
<dbReference type="Pfam" id="PF03354">
    <property type="entry name" value="TerL_ATPase"/>
    <property type="match status" value="1"/>
</dbReference>
<organism evidence="3 4">
    <name type="scientific">Lacticaseibacillus brantae DSM 23927</name>
    <dbReference type="NCBI Taxonomy" id="1423727"/>
    <lineage>
        <taxon>Bacteria</taxon>
        <taxon>Bacillati</taxon>
        <taxon>Bacillota</taxon>
        <taxon>Bacilli</taxon>
        <taxon>Lactobacillales</taxon>
        <taxon>Lactobacillaceae</taxon>
        <taxon>Lacticaseibacillus</taxon>
    </lineage>
</organism>
<gene>
    <name evidence="3" type="ORF">FC34_GL000736</name>
</gene>
<keyword evidence="4" id="KW-1185">Reference proteome</keyword>
<dbReference type="AlphaFoldDB" id="A0A0R2B0K5"/>
<dbReference type="InterPro" id="IPR046462">
    <property type="entry name" value="TerL_nuclease"/>
</dbReference>
<evidence type="ECO:0000313" key="4">
    <source>
        <dbReference type="Proteomes" id="UP000051672"/>
    </source>
</evidence>
<dbReference type="PANTHER" id="PTHR41287">
    <property type="match status" value="1"/>
</dbReference>
<dbReference type="RefSeq" id="WP_057894018.1">
    <property type="nucleotide sequence ID" value="NZ_AYZQ01000001.1"/>
</dbReference>
<feature type="domain" description="Terminase large subunit-like ATPase" evidence="1">
    <location>
        <begin position="84"/>
        <end position="263"/>
    </location>
</feature>
<feature type="domain" description="Terminase large subunit-like endonuclease" evidence="2">
    <location>
        <begin position="269"/>
        <end position="558"/>
    </location>
</feature>
<dbReference type="PATRIC" id="fig|1423727.3.peg.739"/>
<dbReference type="EMBL" id="AYZQ01000001">
    <property type="protein sequence ID" value="KRM73016.1"/>
    <property type="molecule type" value="Genomic_DNA"/>
</dbReference>
<evidence type="ECO:0000259" key="2">
    <source>
        <dbReference type="Pfam" id="PF20441"/>
    </source>
</evidence>
<dbReference type="Pfam" id="PF20441">
    <property type="entry name" value="TerL_nuclease"/>
    <property type="match status" value="1"/>
</dbReference>
<dbReference type="OrthoDB" id="9760250at2"/>
<proteinExistence type="predicted"/>
<dbReference type="InterPro" id="IPR027417">
    <property type="entry name" value="P-loop_NTPase"/>
</dbReference>
<dbReference type="GO" id="GO:0004519">
    <property type="term" value="F:endonuclease activity"/>
    <property type="evidence" value="ECO:0007669"/>
    <property type="project" value="InterPro"/>
</dbReference>
<sequence length="585" mass="66701">MSNKYLDDAVAYATGLVDGSIPANRARIQGGQRFLDDLKRTDEFDIRTDDSDFVIDLIQKVFSHQQGEDVEGRPLRGKPLILTEWQKFVVVNILVFYLKGTRLRRFHEALIMIPRKQGKTTFAAAFGFALSLLEAPSGSKLYILANSLKQTMESFSLLNYNIERFHDSAFKIRDNNSEHSITKDFGDGGSIYIQALASDEKRLDSLNANLLILDELHAFKSAKKYKLMRDAQKAYRNNLLIGISTAGDIPNGFLAQRVEYAKKVLSGTIKDDEYFFFICQADQNEDGDVDDFTSDDVLIKSNPSVGISVTLDDLRHDAQMALNDPQTRLEFFNKTLNIFTASSKAYFDIEDFKASDHQYDWSLKELAKLPIKWYGGADLSKLHDLTAAALYGRYGDVDIVVTHAFFPRAAAHDKADKDGIPLFGWADDGWLTMSNTATVLYDDIVKWFVEMRALGFDIKKVGFDKKFGREFFMLMKKARFKIVDQPQYFFKKSEGFRRIEVKAKNKQFYYLHSEAYEYCVANVQAVEKTDDMIQYDKIDGQSGNHRIDLFDASVFAAVQMSEDITRNEQASSWLHRDEGKEVINS</sequence>
<evidence type="ECO:0000259" key="1">
    <source>
        <dbReference type="Pfam" id="PF03354"/>
    </source>
</evidence>
<dbReference type="STRING" id="1423727.FC34_GL000736"/>